<protein>
    <recommendedName>
        <fullName evidence="4">Lipoprotein</fullName>
    </recommendedName>
</protein>
<dbReference type="EMBL" id="JAXIVS010000002">
    <property type="protein sequence ID" value="MDY7226263.1"/>
    <property type="molecule type" value="Genomic_DNA"/>
</dbReference>
<feature type="coiled-coil region" evidence="1">
    <location>
        <begin position="22"/>
        <end position="77"/>
    </location>
</feature>
<dbReference type="Proteomes" id="UP001291309">
    <property type="component" value="Unassembled WGS sequence"/>
</dbReference>
<keyword evidence="3" id="KW-1185">Reference proteome</keyword>
<accession>A0ABU5GYK0</accession>
<dbReference type="PROSITE" id="PS51257">
    <property type="entry name" value="PROKAR_LIPOPROTEIN"/>
    <property type="match status" value="1"/>
</dbReference>
<comment type="caution">
    <text evidence="2">The sequence shown here is derived from an EMBL/GenBank/DDBJ whole genome shotgun (WGS) entry which is preliminary data.</text>
</comment>
<name>A0ABU5GYK0_9BACT</name>
<proteinExistence type="predicted"/>
<reference evidence="2 3" key="1">
    <citation type="submission" date="2023-12" db="EMBL/GenBank/DDBJ databases">
        <title>the genome sequence of Hyalangium sp. s54d21.</title>
        <authorList>
            <person name="Zhang X."/>
        </authorList>
    </citation>
    <scope>NUCLEOTIDE SEQUENCE [LARGE SCALE GENOMIC DNA]</scope>
    <source>
        <strain evidence="3">s54d21</strain>
    </source>
</reference>
<evidence type="ECO:0008006" key="4">
    <source>
        <dbReference type="Google" id="ProtNLM"/>
    </source>
</evidence>
<evidence type="ECO:0000256" key="1">
    <source>
        <dbReference type="SAM" id="Coils"/>
    </source>
</evidence>
<gene>
    <name evidence="2" type="ORF">SYV04_07700</name>
</gene>
<evidence type="ECO:0000313" key="2">
    <source>
        <dbReference type="EMBL" id="MDY7226263.1"/>
    </source>
</evidence>
<organism evidence="2 3">
    <name type="scientific">Hyalangium rubrum</name>
    <dbReference type="NCBI Taxonomy" id="3103134"/>
    <lineage>
        <taxon>Bacteria</taxon>
        <taxon>Pseudomonadati</taxon>
        <taxon>Myxococcota</taxon>
        <taxon>Myxococcia</taxon>
        <taxon>Myxococcales</taxon>
        <taxon>Cystobacterineae</taxon>
        <taxon>Archangiaceae</taxon>
        <taxon>Hyalangium</taxon>
    </lineage>
</organism>
<dbReference type="RefSeq" id="WP_321544984.1">
    <property type="nucleotide sequence ID" value="NZ_JAXIVS010000002.1"/>
</dbReference>
<evidence type="ECO:0000313" key="3">
    <source>
        <dbReference type="Proteomes" id="UP001291309"/>
    </source>
</evidence>
<sequence>MKRLGVAMVVGLALAGCQGDNLEAVSQRLEVAQRDQRELEARTQVLTEEVGWMRKQIQVEEDARAAEERKLEALRDSLAESWRGDPAAMRERMKEAKVPPPLQAALQQAQEQKGGVAAERLFIEGTEKEDLKQVATALNTWELRTGVTNPPEASEAEAPEETCERQQVTFSCVSLPLEGPKDAVTQLCRMSDADSVWVLRSDMGSLARVNLIGSRHDNYRPVRKFSPEVWVLAGEDDSPTSPGTSNVSAKAWLEVFKLTGGSELSRQAVRRHALPLERQGQRVAMAELDLDADSTPEVLVLDGKEVRTLRYDARHDEVNLWTEAETCPLIEKRTEKELEPARAPCAAWAQARQPKDGGAR</sequence>
<keyword evidence="1" id="KW-0175">Coiled coil</keyword>